<evidence type="ECO:0000313" key="1">
    <source>
        <dbReference type="EMBL" id="KAG5492442.1"/>
    </source>
</evidence>
<organism evidence="1 2">
    <name type="scientific">Porcisia hertigi</name>
    <dbReference type="NCBI Taxonomy" id="2761500"/>
    <lineage>
        <taxon>Eukaryota</taxon>
        <taxon>Discoba</taxon>
        <taxon>Euglenozoa</taxon>
        <taxon>Kinetoplastea</taxon>
        <taxon>Metakinetoplastina</taxon>
        <taxon>Trypanosomatida</taxon>
        <taxon>Trypanosomatidae</taxon>
        <taxon>Leishmaniinae</taxon>
        <taxon>Porcisia</taxon>
    </lineage>
</organism>
<dbReference type="RefSeq" id="XP_067753226.1">
    <property type="nucleotide sequence ID" value="XM_067897069.1"/>
</dbReference>
<protein>
    <submittedName>
        <fullName evidence="1">Uncharacterized protein</fullName>
    </submittedName>
</protein>
<keyword evidence="2" id="KW-1185">Reference proteome</keyword>
<dbReference type="KEGG" id="phet:94287146"/>
<proteinExistence type="predicted"/>
<dbReference type="AlphaFoldDB" id="A0A836L090"/>
<reference evidence="1 2" key="1">
    <citation type="submission" date="2021-02" db="EMBL/GenBank/DDBJ databases">
        <title>Porcisia hertigi Genome sequencing and assembly.</title>
        <authorList>
            <person name="Almutairi H."/>
            <person name="Gatherer D."/>
        </authorList>
    </citation>
    <scope>NUCLEOTIDE SEQUENCE [LARGE SCALE GENOMIC DNA]</scope>
    <source>
        <strain evidence="1 2">C119</strain>
    </source>
</reference>
<sequence>MNVGITATNYAAKCGELEGLLKRYCDNKKRQTKSFEQKLKEEVVTNAQLRKYIALLEAKLEAESESNKRLGRLLDDTKNAANATLIERERHLDALSAELESRLRMVELREQECAQLAVNLQERAQQYRADVSSYQTRKVLSEPSLVKCKKTMLAKLQHRHDEEDSVTELIDVHGSDKLVMMGKCGLDTKTSSTETFLFFERDELAARACLLANEQDERVGLVCSFLRICETDLKRRFIKSEEYDARLRRAEDLLRLQEVDLAVRKRKQIDLQRESSARVEMQRIEFVLQCRNVLRTASDLLESLPGVNAEAVMEELESRIQNVLQLPRTYLNSEYHGREESR</sequence>
<comment type="caution">
    <text evidence="1">The sequence shown here is derived from an EMBL/GenBank/DDBJ whole genome shotgun (WGS) entry which is preliminary data.</text>
</comment>
<evidence type="ECO:0000313" key="2">
    <source>
        <dbReference type="Proteomes" id="UP000674318"/>
    </source>
</evidence>
<dbReference type="GeneID" id="94287146"/>
<dbReference type="Proteomes" id="UP000674318">
    <property type="component" value="Chromosome 35"/>
</dbReference>
<dbReference type="EMBL" id="JAFJZO010000035">
    <property type="protein sequence ID" value="KAG5492442.1"/>
    <property type="molecule type" value="Genomic_DNA"/>
</dbReference>
<accession>A0A836L090</accession>
<gene>
    <name evidence="1" type="ORF">JKF63_01020</name>
</gene>
<name>A0A836L090_9TRYP</name>
<dbReference type="OrthoDB" id="262497at2759"/>